<keyword evidence="5 11" id="KW-0285">Flavoprotein</keyword>
<evidence type="ECO:0000256" key="3">
    <source>
        <dbReference type="ARBA" id="ARBA00010551"/>
    </source>
</evidence>
<keyword evidence="14" id="KW-1185">Reference proteome</keyword>
<evidence type="ECO:0000256" key="7">
    <source>
        <dbReference type="ARBA" id="ARBA00023002"/>
    </source>
</evidence>
<evidence type="ECO:0000259" key="12">
    <source>
        <dbReference type="Pfam" id="PF01593"/>
    </source>
</evidence>
<comment type="catalytic activity">
    <reaction evidence="10 11">
        <text>protoporphyrinogen IX + 3 O2 = protoporphyrin IX + 3 H2O2</text>
        <dbReference type="Rhea" id="RHEA:25576"/>
        <dbReference type="ChEBI" id="CHEBI:15379"/>
        <dbReference type="ChEBI" id="CHEBI:16240"/>
        <dbReference type="ChEBI" id="CHEBI:57306"/>
        <dbReference type="ChEBI" id="CHEBI:57307"/>
        <dbReference type="EC" id="1.3.3.4"/>
    </reaction>
</comment>
<dbReference type="UniPathway" id="UPA00251">
    <property type="reaction ID" value="UER00324"/>
</dbReference>
<dbReference type="EC" id="1.3.3.4" evidence="4 11"/>
<evidence type="ECO:0000256" key="10">
    <source>
        <dbReference type="ARBA" id="ARBA00047554"/>
    </source>
</evidence>
<accession>A0A1E4RW01</accession>
<comment type="cofactor">
    <cofactor evidence="11">
        <name>FAD</name>
        <dbReference type="ChEBI" id="CHEBI:57692"/>
    </cofactor>
    <text evidence="11">Binds 1 FAD per subunit.</text>
</comment>
<proteinExistence type="inferred from homology"/>
<evidence type="ECO:0000256" key="6">
    <source>
        <dbReference type="ARBA" id="ARBA00022827"/>
    </source>
</evidence>
<dbReference type="InterPro" id="IPR036188">
    <property type="entry name" value="FAD/NAD-bd_sf"/>
</dbReference>
<dbReference type="RefSeq" id="XP_020068501.1">
    <property type="nucleotide sequence ID" value="XM_020217654.1"/>
</dbReference>
<comment type="similarity">
    <text evidence="3 11">Belongs to the protoporphyrinogen/coproporphyrinogen oxidase family. Protoporphyrinogen oxidase subfamily.</text>
</comment>
<dbReference type="GO" id="GO:0004729">
    <property type="term" value="F:oxygen-dependent protoporphyrinogen oxidase activity"/>
    <property type="evidence" value="ECO:0007669"/>
    <property type="project" value="UniProtKB-UniRule"/>
</dbReference>
<feature type="domain" description="Amine oxidase" evidence="12">
    <location>
        <begin position="16"/>
        <end position="308"/>
    </location>
</feature>
<evidence type="ECO:0000256" key="4">
    <source>
        <dbReference type="ARBA" id="ARBA00012867"/>
    </source>
</evidence>
<dbReference type="STRING" id="983966.A0A1E4RW01"/>
<dbReference type="PRINTS" id="PR00419">
    <property type="entry name" value="ADXRDTASE"/>
</dbReference>
<dbReference type="Gene3D" id="3.50.50.60">
    <property type="entry name" value="FAD/NAD(P)-binding domain"/>
    <property type="match status" value="1"/>
</dbReference>
<comment type="subcellular location">
    <subcellularLocation>
        <location evidence="11">Mitochondrion inner membrane</location>
    </subcellularLocation>
</comment>
<evidence type="ECO:0000313" key="13">
    <source>
        <dbReference type="EMBL" id="ODV71462.1"/>
    </source>
</evidence>
<dbReference type="InterPro" id="IPR002937">
    <property type="entry name" value="Amino_oxidase"/>
</dbReference>
<evidence type="ECO:0000256" key="9">
    <source>
        <dbReference type="ARBA" id="ARBA00023244"/>
    </source>
</evidence>
<evidence type="ECO:0000256" key="2">
    <source>
        <dbReference type="ARBA" id="ARBA00005073"/>
    </source>
</evidence>
<keyword evidence="9 11" id="KW-0627">Porphyrin biosynthesis</keyword>
<dbReference type="OMA" id="EHNQAVQ"/>
<evidence type="ECO:0000256" key="8">
    <source>
        <dbReference type="ARBA" id="ARBA00023133"/>
    </source>
</evidence>
<sequence>MSLKPNARVAVIGSGISGLSFTYFLSKLRPDVSITVYDSQPRVGGYICSQLTPIDEAHVTLEKGPRTLRGASDGTVLIIDTLLRLGQKDKINVIKSDSIANRKYLLSSETLLQVPNSFKTLIRFLRNPLGKGLIQGALKEPFVKASSKDDESVRSFLTRRFGHALPDNVLSAVFHGIYAGDIDKLSAKSTLKSMFNSEKKYGSIIRSIFNKKDKPSTSSLLSDYQERFKPEGYSVLELSKFLKNFPMITMTDGLSTLPLSIAKALEAQPNVCFKLNTDVNSLAIDSNQVSVNNTSYDHVRSTINASKLFQLIQNSETGAIASKVHSINILLINLYIKKDILPYHGFGYLVPMSNPNPFGLLGVIFDSEVEKGCVPLFNGSTVSFDKEQVDGVYSPADYTKLTIMCGGHYHDDRPFDGDIDALTRNCIDAAAKQLGIRLNTDNTHIEKTYIEKCIPQYNVGYESLKRDFDKKIQLEFKGMLSQGGMSFGDGIGVPDCFGQGYKGAVELAKGEKIQP</sequence>
<dbReference type="NCBIfam" id="TIGR00562">
    <property type="entry name" value="proto_IX_ox"/>
    <property type="match status" value="1"/>
</dbReference>
<keyword evidence="8 11" id="KW-0350">Heme biosynthesis</keyword>
<dbReference type="AlphaFoldDB" id="A0A1E4RW01"/>
<dbReference type="PANTHER" id="PTHR42923">
    <property type="entry name" value="PROTOPORPHYRINOGEN OXIDASE"/>
    <property type="match status" value="1"/>
</dbReference>
<dbReference type="EMBL" id="KV453940">
    <property type="protein sequence ID" value="ODV71462.1"/>
    <property type="molecule type" value="Genomic_DNA"/>
</dbReference>
<gene>
    <name evidence="13" type="ORF">CYBJADRAFT_30593</name>
</gene>
<dbReference type="InterPro" id="IPR004572">
    <property type="entry name" value="Protoporphyrinogen_oxidase"/>
</dbReference>
<dbReference type="Proteomes" id="UP000094389">
    <property type="component" value="Unassembled WGS sequence"/>
</dbReference>
<comment type="function">
    <text evidence="1 11">Catalyzes the 6-electron oxidation of protoporphyrinogen-IX to form protoporphyrin-IX.</text>
</comment>
<protein>
    <recommendedName>
        <fullName evidence="4 11">Protoporphyrinogen oxidase</fullName>
        <ecNumber evidence="4 11">1.3.3.4</ecNumber>
    </recommendedName>
</protein>
<reference evidence="13 14" key="1">
    <citation type="journal article" date="2016" name="Proc. Natl. Acad. Sci. U.S.A.">
        <title>Comparative genomics of biotechnologically important yeasts.</title>
        <authorList>
            <person name="Riley R."/>
            <person name="Haridas S."/>
            <person name="Wolfe K.H."/>
            <person name="Lopes M.R."/>
            <person name="Hittinger C.T."/>
            <person name="Goeker M."/>
            <person name="Salamov A.A."/>
            <person name="Wisecaver J.H."/>
            <person name="Long T.M."/>
            <person name="Calvey C.H."/>
            <person name="Aerts A.L."/>
            <person name="Barry K.W."/>
            <person name="Choi C."/>
            <person name="Clum A."/>
            <person name="Coughlan A.Y."/>
            <person name="Deshpande S."/>
            <person name="Douglass A.P."/>
            <person name="Hanson S.J."/>
            <person name="Klenk H.-P."/>
            <person name="LaButti K.M."/>
            <person name="Lapidus A."/>
            <person name="Lindquist E.A."/>
            <person name="Lipzen A.M."/>
            <person name="Meier-Kolthoff J.P."/>
            <person name="Ohm R.A."/>
            <person name="Otillar R.P."/>
            <person name="Pangilinan J.L."/>
            <person name="Peng Y."/>
            <person name="Rokas A."/>
            <person name="Rosa C.A."/>
            <person name="Scheuner C."/>
            <person name="Sibirny A.A."/>
            <person name="Slot J.C."/>
            <person name="Stielow J.B."/>
            <person name="Sun H."/>
            <person name="Kurtzman C.P."/>
            <person name="Blackwell M."/>
            <person name="Grigoriev I.V."/>
            <person name="Jeffries T.W."/>
        </authorList>
    </citation>
    <scope>NUCLEOTIDE SEQUENCE [LARGE SCALE GENOMIC DNA]</scope>
    <source>
        <strain evidence="14">ATCC 18201 / CBS 1600 / BCRC 20928 / JCM 3617 / NBRC 0987 / NRRL Y-1542</strain>
    </source>
</reference>
<dbReference type="InterPro" id="IPR050464">
    <property type="entry name" value="Zeta_carotene_desat/Oxidored"/>
</dbReference>
<dbReference type="Pfam" id="PF01593">
    <property type="entry name" value="Amino_oxidase"/>
    <property type="match status" value="1"/>
</dbReference>
<dbReference type="OrthoDB" id="438553at2759"/>
<evidence type="ECO:0000256" key="11">
    <source>
        <dbReference type="RuleBase" id="RU367069"/>
    </source>
</evidence>
<organism evidence="13 14">
    <name type="scientific">Cyberlindnera jadinii (strain ATCC 18201 / CBS 1600 / BCRC 20928 / JCM 3617 / NBRC 0987 / NRRL Y-1542)</name>
    <name type="common">Torula yeast</name>
    <name type="synonym">Candida utilis</name>
    <dbReference type="NCBI Taxonomy" id="983966"/>
    <lineage>
        <taxon>Eukaryota</taxon>
        <taxon>Fungi</taxon>
        <taxon>Dikarya</taxon>
        <taxon>Ascomycota</taxon>
        <taxon>Saccharomycotina</taxon>
        <taxon>Saccharomycetes</taxon>
        <taxon>Phaffomycetales</taxon>
        <taxon>Phaffomycetaceae</taxon>
        <taxon>Cyberlindnera</taxon>
    </lineage>
</organism>
<evidence type="ECO:0000256" key="5">
    <source>
        <dbReference type="ARBA" id="ARBA00022630"/>
    </source>
</evidence>
<keyword evidence="6 11" id="KW-0274">FAD</keyword>
<dbReference type="PANTHER" id="PTHR42923:SF3">
    <property type="entry name" value="PROTOPORPHYRINOGEN OXIDASE"/>
    <property type="match status" value="1"/>
</dbReference>
<comment type="pathway">
    <text evidence="2 11">Porphyrin-containing compound metabolism; protoporphyrin-IX biosynthesis; protoporphyrin-IX from protoporphyrinogen-IX: step 1/1.</text>
</comment>
<dbReference type="GeneID" id="30992050"/>
<dbReference type="SUPFAM" id="SSF54373">
    <property type="entry name" value="FAD-linked reductases, C-terminal domain"/>
    <property type="match status" value="1"/>
</dbReference>
<dbReference type="GO" id="GO:0006782">
    <property type="term" value="P:protoporphyrinogen IX biosynthetic process"/>
    <property type="evidence" value="ECO:0007669"/>
    <property type="project" value="UniProtKB-UniRule"/>
</dbReference>
<dbReference type="SUPFAM" id="SSF51905">
    <property type="entry name" value="FAD/NAD(P)-binding domain"/>
    <property type="match status" value="1"/>
</dbReference>
<keyword evidence="7 11" id="KW-0560">Oxidoreductase</keyword>
<name>A0A1E4RW01_CYBJN</name>
<dbReference type="GO" id="GO:0005743">
    <property type="term" value="C:mitochondrial inner membrane"/>
    <property type="evidence" value="ECO:0007669"/>
    <property type="project" value="UniProtKB-SubCell"/>
</dbReference>
<evidence type="ECO:0000313" key="14">
    <source>
        <dbReference type="Proteomes" id="UP000094389"/>
    </source>
</evidence>
<evidence type="ECO:0000256" key="1">
    <source>
        <dbReference type="ARBA" id="ARBA00002600"/>
    </source>
</evidence>